<feature type="transmembrane region" description="Helical" evidence="1">
    <location>
        <begin position="43"/>
        <end position="64"/>
    </location>
</feature>
<comment type="caution">
    <text evidence="2">The sequence shown here is derived from an EMBL/GenBank/DDBJ whole genome shotgun (WGS) entry which is preliminary data.</text>
</comment>
<protein>
    <submittedName>
        <fullName evidence="2">Xyloside transporter XynT</fullName>
    </submittedName>
</protein>
<sequence>MALLPIVTFLYAMINDTTEYGEWKSGFRTAGLVNSAASFGMKVGAGIGGALIGWLLAYGGYVGALAEQTAAANNMIIVLNLHLPLILTILQVILLWLYKLDKLYPTILAEINQRKG</sequence>
<dbReference type="AlphaFoldDB" id="W4QPP6"/>
<name>W4QPP6_HALA3</name>
<dbReference type="Proteomes" id="UP000018896">
    <property type="component" value="Unassembled WGS sequence"/>
</dbReference>
<keyword evidence="3" id="KW-1185">Reference proteome</keyword>
<keyword evidence="1" id="KW-1133">Transmembrane helix</keyword>
<feature type="transmembrane region" description="Helical" evidence="1">
    <location>
        <begin position="76"/>
        <end position="98"/>
    </location>
</feature>
<keyword evidence="1" id="KW-0812">Transmembrane</keyword>
<gene>
    <name evidence="2" type="ORF">JCM9157_1066</name>
</gene>
<keyword evidence="1" id="KW-0472">Membrane</keyword>
<dbReference type="STRING" id="1236973.JCM9157_1066"/>
<dbReference type="Pfam" id="PF13347">
    <property type="entry name" value="MFS_2"/>
    <property type="match status" value="1"/>
</dbReference>
<organism evidence="2 3">
    <name type="scientific">Halalkalibacter akibai (strain ATCC 43226 / DSM 21942 / CIP 109018 / JCM 9157 / 1139)</name>
    <name type="common">Bacillus akibai</name>
    <dbReference type="NCBI Taxonomy" id="1236973"/>
    <lineage>
        <taxon>Bacteria</taxon>
        <taxon>Bacillati</taxon>
        <taxon>Bacillota</taxon>
        <taxon>Bacilli</taxon>
        <taxon>Bacillales</taxon>
        <taxon>Bacillaceae</taxon>
        <taxon>Halalkalibacter</taxon>
    </lineage>
</organism>
<proteinExistence type="predicted"/>
<accession>W4QPP6</accession>
<dbReference type="eggNOG" id="COG2211">
    <property type="taxonomic scope" value="Bacteria"/>
</dbReference>
<evidence type="ECO:0000313" key="2">
    <source>
        <dbReference type="EMBL" id="GAE34036.1"/>
    </source>
</evidence>
<dbReference type="OrthoDB" id="9764596at2"/>
<reference evidence="2 3" key="1">
    <citation type="journal article" date="2014" name="Genome Announc.">
        <title>Draft Genome Sequences of Three Alkaliphilic Bacillus Strains, Bacillus wakoensis JCM 9140T, Bacillus akibai JCM 9157T, and Bacillus hemicellulosilyticus JCM 9152T.</title>
        <authorList>
            <person name="Yuki M."/>
            <person name="Oshima K."/>
            <person name="Suda W."/>
            <person name="Oshida Y."/>
            <person name="Kitamura K."/>
            <person name="Iida T."/>
            <person name="Hattori M."/>
            <person name="Ohkuma M."/>
        </authorList>
    </citation>
    <scope>NUCLEOTIDE SEQUENCE [LARGE SCALE GENOMIC DNA]</scope>
    <source>
        <strain evidence="2 3">JCM 9157</strain>
    </source>
</reference>
<evidence type="ECO:0000313" key="3">
    <source>
        <dbReference type="Proteomes" id="UP000018896"/>
    </source>
</evidence>
<evidence type="ECO:0000256" key="1">
    <source>
        <dbReference type="SAM" id="Phobius"/>
    </source>
</evidence>
<dbReference type="EMBL" id="BAUV01000005">
    <property type="protein sequence ID" value="GAE34036.1"/>
    <property type="molecule type" value="Genomic_DNA"/>
</dbReference>